<protein>
    <submittedName>
        <fullName evidence="2">Uncharacterized protein</fullName>
    </submittedName>
</protein>
<accession>A0ABR3J9R1</accession>
<feature type="compositionally biased region" description="Basic and acidic residues" evidence="1">
    <location>
        <begin position="18"/>
        <end position="28"/>
    </location>
</feature>
<keyword evidence="3" id="KW-1185">Reference proteome</keyword>
<feature type="region of interest" description="Disordered" evidence="1">
    <location>
        <begin position="1"/>
        <end position="33"/>
    </location>
</feature>
<dbReference type="EMBL" id="JASNQZ010000010">
    <property type="protein sequence ID" value="KAL0952428.1"/>
    <property type="molecule type" value="Genomic_DNA"/>
</dbReference>
<name>A0ABR3J9R1_9AGAR</name>
<reference evidence="3" key="1">
    <citation type="submission" date="2024-06" db="EMBL/GenBank/DDBJ databases">
        <title>Multi-omics analyses provide insights into the biosynthesis of the anticancer antibiotic pleurotin in Hohenbuehelia grisea.</title>
        <authorList>
            <person name="Weaver J.A."/>
            <person name="Alberti F."/>
        </authorList>
    </citation>
    <scope>NUCLEOTIDE SEQUENCE [LARGE SCALE GENOMIC DNA]</scope>
    <source>
        <strain evidence="3">T-177</strain>
    </source>
</reference>
<evidence type="ECO:0000313" key="2">
    <source>
        <dbReference type="EMBL" id="KAL0952428.1"/>
    </source>
</evidence>
<proteinExistence type="predicted"/>
<evidence type="ECO:0000313" key="3">
    <source>
        <dbReference type="Proteomes" id="UP001556367"/>
    </source>
</evidence>
<sequence length="100" mass="11738">MHPSIRRRKQPPSFENGDVERGGPEKEIRRRSHVTYDGDEYEALLKFVEVEAAKASRKESEEEEEDVKEKRLWYAPWKKVKLASKSQKKVNCSDTFTRVA</sequence>
<feature type="compositionally biased region" description="Basic residues" evidence="1">
    <location>
        <begin position="1"/>
        <end position="10"/>
    </location>
</feature>
<gene>
    <name evidence="2" type="ORF">HGRIS_006701</name>
</gene>
<dbReference type="Proteomes" id="UP001556367">
    <property type="component" value="Unassembled WGS sequence"/>
</dbReference>
<evidence type="ECO:0000256" key="1">
    <source>
        <dbReference type="SAM" id="MobiDB-lite"/>
    </source>
</evidence>
<organism evidence="2 3">
    <name type="scientific">Hohenbuehelia grisea</name>
    <dbReference type="NCBI Taxonomy" id="104357"/>
    <lineage>
        <taxon>Eukaryota</taxon>
        <taxon>Fungi</taxon>
        <taxon>Dikarya</taxon>
        <taxon>Basidiomycota</taxon>
        <taxon>Agaricomycotina</taxon>
        <taxon>Agaricomycetes</taxon>
        <taxon>Agaricomycetidae</taxon>
        <taxon>Agaricales</taxon>
        <taxon>Pleurotineae</taxon>
        <taxon>Pleurotaceae</taxon>
        <taxon>Hohenbuehelia</taxon>
    </lineage>
</organism>
<comment type="caution">
    <text evidence="2">The sequence shown here is derived from an EMBL/GenBank/DDBJ whole genome shotgun (WGS) entry which is preliminary data.</text>
</comment>